<name>A0AAW9Q2P7_9CYAN</name>
<protein>
    <submittedName>
        <fullName evidence="1">Uncharacterized protein</fullName>
    </submittedName>
</protein>
<evidence type="ECO:0000313" key="1">
    <source>
        <dbReference type="EMBL" id="MEE3717473.1"/>
    </source>
</evidence>
<keyword evidence="2" id="KW-1185">Reference proteome</keyword>
<proteinExistence type="predicted"/>
<dbReference type="AlphaFoldDB" id="A0AAW9Q2P7"/>
<gene>
    <name evidence="1" type="ORF">V2H45_11985</name>
</gene>
<dbReference type="Proteomes" id="UP001333818">
    <property type="component" value="Unassembled WGS sequence"/>
</dbReference>
<organism evidence="1 2">
    <name type="scientific">Tumidithrix elongata BACA0141</name>
    <dbReference type="NCBI Taxonomy" id="2716417"/>
    <lineage>
        <taxon>Bacteria</taxon>
        <taxon>Bacillati</taxon>
        <taxon>Cyanobacteriota</taxon>
        <taxon>Cyanophyceae</taxon>
        <taxon>Pseudanabaenales</taxon>
        <taxon>Pseudanabaenaceae</taxon>
        <taxon>Tumidithrix</taxon>
        <taxon>Tumidithrix elongata</taxon>
    </lineage>
</organism>
<evidence type="ECO:0000313" key="2">
    <source>
        <dbReference type="Proteomes" id="UP001333818"/>
    </source>
</evidence>
<accession>A0AAW9Q2P7</accession>
<dbReference type="RefSeq" id="WP_330483903.1">
    <property type="nucleotide sequence ID" value="NZ_JAZBJZ010000042.1"/>
</dbReference>
<dbReference type="EMBL" id="JAZBJZ010000042">
    <property type="protein sequence ID" value="MEE3717473.1"/>
    <property type="molecule type" value="Genomic_DNA"/>
</dbReference>
<sequence>MSDLTNALDRIMVQLIKKELSITECFQQGLTYSTIQELIRGYEFKFSEEVYELFQWYNGIASKCLENNILYPMFDNFNSLERALALYNKLVELNSPEFKIWNIRWLPIFSLDIKEHHFVDCSESNSKVSPVFKYFMESGSWMKYSSLTNMMLTIAECHESGIYSVDQLEDGEINESDENAIRKKHNPTAIFWE</sequence>
<comment type="caution">
    <text evidence="1">The sequence shown here is derived from an EMBL/GenBank/DDBJ whole genome shotgun (WGS) entry which is preliminary data.</text>
</comment>
<reference evidence="1" key="1">
    <citation type="submission" date="2024-01" db="EMBL/GenBank/DDBJ databases">
        <title>Bank of Algae and Cyanobacteria of the Azores (BACA) strain genomes.</title>
        <authorList>
            <person name="Luz R."/>
            <person name="Cordeiro R."/>
            <person name="Fonseca A."/>
            <person name="Goncalves V."/>
        </authorList>
    </citation>
    <scope>NUCLEOTIDE SEQUENCE</scope>
    <source>
        <strain evidence="1">BACA0141</strain>
    </source>
</reference>